<comment type="caution">
    <text evidence="2">The sequence shown here is derived from an EMBL/GenBank/DDBJ whole genome shotgun (WGS) entry which is preliminary data.</text>
</comment>
<dbReference type="RefSeq" id="WP_344148556.1">
    <property type="nucleotide sequence ID" value="NZ_BAAAQI010000027.1"/>
</dbReference>
<evidence type="ECO:0000256" key="1">
    <source>
        <dbReference type="SAM" id="MobiDB-lite"/>
    </source>
</evidence>
<proteinExistence type="predicted"/>
<evidence type="ECO:0000313" key="2">
    <source>
        <dbReference type="EMBL" id="MFC4868835.1"/>
    </source>
</evidence>
<reference evidence="3" key="1">
    <citation type="journal article" date="2019" name="Int. J. Syst. Evol. Microbiol.">
        <title>The Global Catalogue of Microorganisms (GCM) 10K type strain sequencing project: providing services to taxonomists for standard genome sequencing and annotation.</title>
        <authorList>
            <consortium name="The Broad Institute Genomics Platform"/>
            <consortium name="The Broad Institute Genome Sequencing Center for Infectious Disease"/>
            <person name="Wu L."/>
            <person name="Ma J."/>
        </authorList>
    </citation>
    <scope>NUCLEOTIDE SEQUENCE [LARGE SCALE GENOMIC DNA]</scope>
    <source>
        <strain evidence="3">CGMCC 4.7304</strain>
    </source>
</reference>
<organism evidence="2 3">
    <name type="scientific">Streptomonospora arabica</name>
    <dbReference type="NCBI Taxonomy" id="412417"/>
    <lineage>
        <taxon>Bacteria</taxon>
        <taxon>Bacillati</taxon>
        <taxon>Actinomycetota</taxon>
        <taxon>Actinomycetes</taxon>
        <taxon>Streptosporangiales</taxon>
        <taxon>Nocardiopsidaceae</taxon>
        <taxon>Streptomonospora</taxon>
    </lineage>
</organism>
<name>A0ABV9SR78_9ACTN</name>
<dbReference type="EMBL" id="JBHSIY010000020">
    <property type="protein sequence ID" value="MFC4868835.1"/>
    <property type="molecule type" value="Genomic_DNA"/>
</dbReference>
<protein>
    <submittedName>
        <fullName evidence="2">Uncharacterized protein</fullName>
    </submittedName>
</protein>
<feature type="compositionally biased region" description="Basic and acidic residues" evidence="1">
    <location>
        <begin position="31"/>
        <end position="42"/>
    </location>
</feature>
<accession>A0ABV9SR78</accession>
<dbReference type="Proteomes" id="UP001595858">
    <property type="component" value="Unassembled WGS sequence"/>
</dbReference>
<gene>
    <name evidence="2" type="ORF">ACFPCZ_19540</name>
</gene>
<feature type="region of interest" description="Disordered" evidence="1">
    <location>
        <begin position="1"/>
        <end position="84"/>
    </location>
</feature>
<feature type="compositionally biased region" description="Basic and acidic residues" evidence="1">
    <location>
        <begin position="1"/>
        <end position="10"/>
    </location>
</feature>
<evidence type="ECO:0000313" key="3">
    <source>
        <dbReference type="Proteomes" id="UP001595858"/>
    </source>
</evidence>
<keyword evidence="3" id="KW-1185">Reference proteome</keyword>
<sequence length="84" mass="8804">MPEHDRRAGADQDAGAARGRGEAGNGGGNGGDDRPLADRRADQGALPSPDEEIAAEREPSPTDPAAYDPDSEDRDEPPERPTRA</sequence>